<evidence type="ECO:0000313" key="3">
    <source>
        <dbReference type="Proteomes" id="UP000663869"/>
    </source>
</evidence>
<protein>
    <submittedName>
        <fullName evidence="1">Uncharacterized protein</fullName>
    </submittedName>
</protein>
<gene>
    <name evidence="1" type="ORF">FME351_LOCUS9907</name>
    <name evidence="2" type="ORF">TSG867_LOCUS20150</name>
</gene>
<evidence type="ECO:0000313" key="1">
    <source>
        <dbReference type="EMBL" id="CAF3410234.1"/>
    </source>
</evidence>
<evidence type="ECO:0000313" key="2">
    <source>
        <dbReference type="EMBL" id="CAF4488895.1"/>
    </source>
</evidence>
<proteinExistence type="predicted"/>
<dbReference type="Proteomes" id="UP000663862">
    <property type="component" value="Unassembled WGS sequence"/>
</dbReference>
<name>A0A818AQH3_9BILA</name>
<dbReference type="EMBL" id="CAJOBQ010001455">
    <property type="protein sequence ID" value="CAF4488895.1"/>
    <property type="molecule type" value="Genomic_DNA"/>
</dbReference>
<dbReference type="AlphaFoldDB" id="A0A818AQH3"/>
<reference evidence="1" key="1">
    <citation type="submission" date="2021-02" db="EMBL/GenBank/DDBJ databases">
        <authorList>
            <person name="Nowell W R."/>
        </authorList>
    </citation>
    <scope>NUCLEOTIDE SEQUENCE</scope>
</reference>
<sequence>MIFDRFCLQILPEIHDKTARLDLESSTMKHVLRAVAYPNLHVLGLYNIDEESIRCLFTGKLFLFKANGRFITTLFIAIDKNFESYDDMLSSAAKIFDGILTVLTRLNALALRESSYKNCVRLRFNDSLHLTFHSSTLLTSNVNLLQGDIRNLKNFSLSCDFRTSDCNEAILPLLYRMSNLEQLGLYLLVYVEQAFIDGNHLKRNIINRMSRLNQFTFSIISHMYIRNKLNLPSTKDIQHTFIGFPTNEIISYVDYFPEAEQGQCHIYSYPFLMEHYPDITNNFPGGLFQYVRVVSLFDEHPFGHEFFVRIQKSFPFLEELYLTNHKSQNQKQFYESSSDNPNLSVIQYSFLTKLVIDDDYIEQFLFDTKMYLKKYNYSVFRMNLYNE</sequence>
<dbReference type="EMBL" id="CAJNYU010001107">
    <property type="protein sequence ID" value="CAF3410234.1"/>
    <property type="molecule type" value="Genomic_DNA"/>
</dbReference>
<comment type="caution">
    <text evidence="1">The sequence shown here is derived from an EMBL/GenBank/DDBJ whole genome shotgun (WGS) entry which is preliminary data.</text>
</comment>
<accession>A0A818AQH3</accession>
<dbReference type="Proteomes" id="UP000663869">
    <property type="component" value="Unassembled WGS sequence"/>
</dbReference>
<organism evidence="1 3">
    <name type="scientific">Rotaria socialis</name>
    <dbReference type="NCBI Taxonomy" id="392032"/>
    <lineage>
        <taxon>Eukaryota</taxon>
        <taxon>Metazoa</taxon>
        <taxon>Spiralia</taxon>
        <taxon>Gnathifera</taxon>
        <taxon>Rotifera</taxon>
        <taxon>Eurotatoria</taxon>
        <taxon>Bdelloidea</taxon>
        <taxon>Philodinida</taxon>
        <taxon>Philodinidae</taxon>
        <taxon>Rotaria</taxon>
    </lineage>
</organism>